<comment type="subcellular location">
    <subcellularLocation>
        <location evidence="4">Dynein axonemal particle</location>
    </subcellularLocation>
</comment>
<feature type="domain" description="STI1" evidence="9">
    <location>
        <begin position="591"/>
        <end position="630"/>
    </location>
</feature>
<dbReference type="FunFam" id="1.10.260.100:FF:000002">
    <property type="entry name" value="Stress-induced-phosphoprotein 1 (Hsp70/Hsp90-organizing)"/>
    <property type="match status" value="1"/>
</dbReference>
<evidence type="ECO:0000313" key="10">
    <source>
        <dbReference type="EMBL" id="CAG6674663.1"/>
    </source>
</evidence>
<dbReference type="InterPro" id="IPR011990">
    <property type="entry name" value="TPR-like_helical_dom_sf"/>
</dbReference>
<keyword evidence="3 7" id="KW-0802">TPR repeat</keyword>
<feature type="compositionally biased region" description="Basic and acidic residues" evidence="8">
    <location>
        <begin position="322"/>
        <end position="336"/>
    </location>
</feature>
<dbReference type="FunFam" id="1.10.260.100:FF:000004">
    <property type="entry name" value="Putative stress-induced-phosphoprotein 1"/>
    <property type="match status" value="1"/>
</dbReference>
<dbReference type="FunFam" id="1.25.40.10:FF:000020">
    <property type="entry name" value="Stress-induced phosphoprotein 1"/>
    <property type="match status" value="1"/>
</dbReference>
<feature type="repeat" description="TPR" evidence="7">
    <location>
        <begin position="164"/>
        <end position="197"/>
    </location>
</feature>
<dbReference type="AlphaFoldDB" id="A0A8D8SRS7"/>
<evidence type="ECO:0000256" key="4">
    <source>
        <dbReference type="ARBA" id="ARBA00024190"/>
    </source>
</evidence>
<evidence type="ECO:0000256" key="3">
    <source>
        <dbReference type="ARBA" id="ARBA00022803"/>
    </source>
</evidence>
<dbReference type="InterPro" id="IPR006636">
    <property type="entry name" value="STI1_HS-bd"/>
</dbReference>
<evidence type="ECO:0000256" key="5">
    <source>
        <dbReference type="ARBA" id="ARBA00026193"/>
    </source>
</evidence>
<accession>A0A8D8SRS7</accession>
<evidence type="ECO:0000256" key="1">
    <source>
        <dbReference type="ARBA" id="ARBA00022490"/>
    </source>
</evidence>
<feature type="compositionally biased region" description="Pro residues" evidence="8">
    <location>
        <begin position="296"/>
        <end position="311"/>
    </location>
</feature>
<evidence type="ECO:0000256" key="2">
    <source>
        <dbReference type="ARBA" id="ARBA00022737"/>
    </source>
</evidence>
<dbReference type="FunFam" id="1.25.40.10:FF:000027">
    <property type="entry name" value="stress-induced-phosphoprotein 1 isoform X1"/>
    <property type="match status" value="1"/>
</dbReference>
<dbReference type="FunFam" id="1.25.40.10:FF:000010">
    <property type="entry name" value="Stress-induced phosphoprotein 1"/>
    <property type="match status" value="1"/>
</dbReference>
<evidence type="ECO:0000256" key="8">
    <source>
        <dbReference type="SAM" id="MobiDB-lite"/>
    </source>
</evidence>
<evidence type="ECO:0000256" key="6">
    <source>
        <dbReference type="ARBA" id="ARBA00045590"/>
    </source>
</evidence>
<dbReference type="Gene3D" id="1.25.40.10">
    <property type="entry name" value="Tetratricopeptide repeat domain"/>
    <property type="match status" value="3"/>
</dbReference>
<name>A0A8D8SRS7_9HEMI</name>
<protein>
    <recommendedName>
        <fullName evidence="5">Stress-induced-phosphoprotein 1</fullName>
    </recommendedName>
</protein>
<feature type="domain" description="STI1" evidence="9">
    <location>
        <begin position="226"/>
        <end position="265"/>
    </location>
</feature>
<comment type="function">
    <text evidence="6">Acts as a co-chaperone for HSP90AA1. Mediates the association of the molecular chaperones HSPA8/HSC70 and HSP90.</text>
</comment>
<dbReference type="SMART" id="SM00727">
    <property type="entry name" value="STI1"/>
    <property type="match status" value="2"/>
</dbReference>
<feature type="repeat" description="TPR" evidence="7">
    <location>
        <begin position="96"/>
        <end position="129"/>
    </location>
</feature>
<evidence type="ECO:0000256" key="7">
    <source>
        <dbReference type="PROSITE-ProRule" id="PRU00339"/>
    </source>
</evidence>
<dbReference type="GO" id="GO:0120293">
    <property type="term" value="C:dynein axonemal particle"/>
    <property type="evidence" value="ECO:0007669"/>
    <property type="project" value="UniProtKB-SubCell"/>
</dbReference>
<dbReference type="Pfam" id="PF13414">
    <property type="entry name" value="TPR_11"/>
    <property type="match status" value="2"/>
</dbReference>
<dbReference type="Pfam" id="PF13181">
    <property type="entry name" value="TPR_8"/>
    <property type="match status" value="3"/>
</dbReference>
<dbReference type="Pfam" id="PF13432">
    <property type="entry name" value="TPR_16"/>
    <property type="match status" value="1"/>
</dbReference>
<organism evidence="10">
    <name type="scientific">Cacopsylla melanoneura</name>
    <dbReference type="NCBI Taxonomy" id="428564"/>
    <lineage>
        <taxon>Eukaryota</taxon>
        <taxon>Metazoa</taxon>
        <taxon>Ecdysozoa</taxon>
        <taxon>Arthropoda</taxon>
        <taxon>Hexapoda</taxon>
        <taxon>Insecta</taxon>
        <taxon>Pterygota</taxon>
        <taxon>Neoptera</taxon>
        <taxon>Paraneoptera</taxon>
        <taxon>Hemiptera</taxon>
        <taxon>Sternorrhyncha</taxon>
        <taxon>Psylloidea</taxon>
        <taxon>Psyllidae</taxon>
        <taxon>Psyllinae</taxon>
        <taxon>Cacopsylla</taxon>
    </lineage>
</organism>
<keyword evidence="2" id="KW-0677">Repeat</keyword>
<feature type="repeat" description="TPR" evidence="7">
    <location>
        <begin position="530"/>
        <end position="563"/>
    </location>
</feature>
<dbReference type="SUPFAM" id="SSF48452">
    <property type="entry name" value="TPR-like"/>
    <property type="match status" value="3"/>
</dbReference>
<proteinExistence type="predicted"/>
<feature type="repeat" description="TPR" evidence="7">
    <location>
        <begin position="327"/>
        <end position="360"/>
    </location>
</feature>
<evidence type="ECO:0000259" key="9">
    <source>
        <dbReference type="SMART" id="SM00727"/>
    </source>
</evidence>
<dbReference type="EMBL" id="HBUF01234486">
    <property type="protein sequence ID" value="CAG6674663.1"/>
    <property type="molecule type" value="Transcribed_RNA"/>
</dbReference>
<dbReference type="PANTHER" id="PTHR22904:SF523">
    <property type="entry name" value="STRESS-INDUCED-PHOSPHOPROTEIN 1"/>
    <property type="match status" value="1"/>
</dbReference>
<dbReference type="Gene3D" id="1.10.260.100">
    <property type="match status" value="2"/>
</dbReference>
<keyword evidence="1" id="KW-0963">Cytoplasm</keyword>
<sequence length="642" mass="73456">MPLTSSIIRFRIFSKYRTATPLPLLPVYLFCQDFFKFPRASKSHQERNKLSIRIFQKTQENHSFWFSNCSFPISLFHNLVQFKCIVQDIFPMADKVSQLKDKGNAALNANNFKEAIEAYTEAINLDSTNHILFSNRSAAYAKDGNYLKALEDAEQTVTLKPDWPKGYSRKGSALSFLGRYKESIATYEEGLKIDPTNEQIKEGLKEVRNQEMSEGDPFSRMNPFADPNIFAQLQFDPRTKGFLNDPTYVQMIKDIQKDPKSMSQKLQDPRMMTTLSVLLGLNFGGNGDGEDMDVDPQPPSPKRAPSPPPPKKPAEPAENLTDEQRSAKKEKELGNEAYKKKNFDEALVHYNKAIEFDPSDITFQNNIAAVYFERKEYDQCIEQCKKAVDIGRENRADFKLIAKALQRIGNCYKKMEDYKNAKVYFEKSMSEHRTPEIRTQISEMEKKIKEEERKAYVDPAKAEEAKEKGNELFKNGKYADAVKEYTEAIKRNPDDPKYYSNRAACYTKLAAFDLGLKDCETCLKLDPKFLKGWIRKGKILQGMQQQSKAIVAYEKALELDASNAEALEGYRQCSIAASSNPEEVRKRAMEDPEVQQILRDPAMRLILEQMQNDPRALSDHLKNPEIASKIQKLVNSGLIAIR</sequence>
<reference evidence="10" key="1">
    <citation type="submission" date="2021-05" db="EMBL/GenBank/DDBJ databases">
        <authorList>
            <person name="Alioto T."/>
            <person name="Alioto T."/>
            <person name="Gomez Garrido J."/>
        </authorList>
    </citation>
    <scope>NUCLEOTIDE SEQUENCE</scope>
</reference>
<dbReference type="SMART" id="SM00028">
    <property type="entry name" value="TPR"/>
    <property type="match status" value="9"/>
</dbReference>
<feature type="region of interest" description="Disordered" evidence="8">
    <location>
        <begin position="282"/>
        <end position="336"/>
    </location>
</feature>
<feature type="repeat" description="TPR" evidence="7">
    <location>
        <begin position="462"/>
        <end position="495"/>
    </location>
</feature>
<dbReference type="GO" id="GO:0051879">
    <property type="term" value="F:Hsp90 protein binding"/>
    <property type="evidence" value="ECO:0007669"/>
    <property type="project" value="TreeGrafter"/>
</dbReference>
<dbReference type="Pfam" id="PF17830">
    <property type="entry name" value="STI1-HOP_DP"/>
    <property type="match status" value="2"/>
</dbReference>
<dbReference type="InterPro" id="IPR019734">
    <property type="entry name" value="TPR_rpt"/>
</dbReference>
<feature type="repeat" description="TPR" evidence="7">
    <location>
        <begin position="402"/>
        <end position="435"/>
    </location>
</feature>
<dbReference type="PROSITE" id="PS50005">
    <property type="entry name" value="TPR"/>
    <property type="match status" value="6"/>
</dbReference>
<dbReference type="InterPro" id="IPR041243">
    <property type="entry name" value="STI1/HOP_DP"/>
</dbReference>
<dbReference type="PANTHER" id="PTHR22904">
    <property type="entry name" value="TPR REPEAT CONTAINING PROTEIN"/>
    <property type="match status" value="1"/>
</dbReference>